<evidence type="ECO:0000313" key="4">
    <source>
        <dbReference type="EMBL" id="WOH00965.1"/>
    </source>
</evidence>
<evidence type="ECO:0000256" key="1">
    <source>
        <dbReference type="ARBA" id="ARBA00023265"/>
    </source>
</evidence>
<dbReference type="InterPro" id="IPR014044">
    <property type="entry name" value="CAP_dom"/>
</dbReference>
<sequence>MAKMIRALIIFAFLDAFYVDAHKHPKTLKEMYADINNAKPQQYLDAHNAIRLVMGVPPLRWDKSLERRSRKYANSQAHICHLIHSHASPHDIVQKFIDEQANYDLSTGVCNCPPTEPDCMCGHFTQVIWKTTEKVGCADVACKGDLGRLVVCSYDPRGNVVGENPLNPLV</sequence>
<evidence type="ECO:0000259" key="3">
    <source>
        <dbReference type="SMART" id="SM00198"/>
    </source>
</evidence>
<name>A0AAF1AZZ9_DAUCS</name>
<dbReference type="PANTHER" id="PTHR10334">
    <property type="entry name" value="CYSTEINE-RICH SECRETORY PROTEIN-RELATED"/>
    <property type="match status" value="1"/>
</dbReference>
<dbReference type="SUPFAM" id="SSF55797">
    <property type="entry name" value="PR-1-like"/>
    <property type="match status" value="1"/>
</dbReference>
<evidence type="ECO:0000256" key="2">
    <source>
        <dbReference type="SAM" id="SignalP"/>
    </source>
</evidence>
<dbReference type="InterPro" id="IPR035940">
    <property type="entry name" value="CAP_sf"/>
</dbReference>
<protein>
    <recommendedName>
        <fullName evidence="3">SCP domain-containing protein</fullName>
    </recommendedName>
</protein>
<dbReference type="InterPro" id="IPR018244">
    <property type="entry name" value="Allrgn_V5/Tpx1_CS"/>
</dbReference>
<dbReference type="Gene3D" id="3.40.33.10">
    <property type="entry name" value="CAP"/>
    <property type="match status" value="1"/>
</dbReference>
<keyword evidence="1" id="KW-0611">Plant defense</keyword>
<reference evidence="4" key="1">
    <citation type="journal article" date="2016" name="Nat. Genet.">
        <title>A high-quality carrot genome assembly provides new insights into carotenoid accumulation and asterid genome evolution.</title>
        <authorList>
            <person name="Iorizzo M."/>
            <person name="Ellison S."/>
            <person name="Senalik D."/>
            <person name="Zeng P."/>
            <person name="Satapoomin P."/>
            <person name="Huang J."/>
            <person name="Bowman M."/>
            <person name="Iovene M."/>
            <person name="Sanseverino W."/>
            <person name="Cavagnaro P."/>
            <person name="Yildiz M."/>
            <person name="Macko-Podgorni A."/>
            <person name="Moranska E."/>
            <person name="Grzebelus E."/>
            <person name="Grzebelus D."/>
            <person name="Ashrafi H."/>
            <person name="Zheng Z."/>
            <person name="Cheng S."/>
            <person name="Spooner D."/>
            <person name="Van Deynze A."/>
            <person name="Simon P."/>
        </authorList>
    </citation>
    <scope>NUCLEOTIDE SEQUENCE</scope>
    <source>
        <tissue evidence="4">Leaf</tissue>
    </source>
</reference>
<dbReference type="GO" id="GO:0005576">
    <property type="term" value="C:extracellular region"/>
    <property type="evidence" value="ECO:0007669"/>
    <property type="project" value="InterPro"/>
</dbReference>
<keyword evidence="2" id="KW-0732">Signal</keyword>
<feature type="chain" id="PRO_5041988042" description="SCP domain-containing protein" evidence="2">
    <location>
        <begin position="22"/>
        <end position="170"/>
    </location>
</feature>
<dbReference type="PROSITE" id="PS01010">
    <property type="entry name" value="CRISP_2"/>
    <property type="match status" value="1"/>
</dbReference>
<accession>A0AAF1AZZ9</accession>
<keyword evidence="1" id="KW-0568">Pathogenesis-related protein</keyword>
<dbReference type="AlphaFoldDB" id="A0AAF1AZZ9"/>
<keyword evidence="5" id="KW-1185">Reference proteome</keyword>
<dbReference type="EMBL" id="CP093347">
    <property type="protein sequence ID" value="WOH00965.1"/>
    <property type="molecule type" value="Genomic_DNA"/>
</dbReference>
<dbReference type="InterPro" id="IPR001283">
    <property type="entry name" value="CRISP-related"/>
</dbReference>
<evidence type="ECO:0000313" key="5">
    <source>
        <dbReference type="Proteomes" id="UP000077755"/>
    </source>
</evidence>
<organism evidence="4 5">
    <name type="scientific">Daucus carota subsp. sativus</name>
    <name type="common">Carrot</name>
    <dbReference type="NCBI Taxonomy" id="79200"/>
    <lineage>
        <taxon>Eukaryota</taxon>
        <taxon>Viridiplantae</taxon>
        <taxon>Streptophyta</taxon>
        <taxon>Embryophyta</taxon>
        <taxon>Tracheophyta</taxon>
        <taxon>Spermatophyta</taxon>
        <taxon>Magnoliopsida</taxon>
        <taxon>eudicotyledons</taxon>
        <taxon>Gunneridae</taxon>
        <taxon>Pentapetalae</taxon>
        <taxon>asterids</taxon>
        <taxon>campanulids</taxon>
        <taxon>Apiales</taxon>
        <taxon>Apiaceae</taxon>
        <taxon>Apioideae</taxon>
        <taxon>Scandiceae</taxon>
        <taxon>Daucinae</taxon>
        <taxon>Daucus</taxon>
        <taxon>Daucus sect. Daucus</taxon>
    </lineage>
</organism>
<dbReference type="Pfam" id="PF00188">
    <property type="entry name" value="CAP"/>
    <property type="match status" value="1"/>
</dbReference>
<dbReference type="PROSITE" id="PS01009">
    <property type="entry name" value="CRISP_1"/>
    <property type="match status" value="1"/>
</dbReference>
<dbReference type="PRINTS" id="PR00837">
    <property type="entry name" value="V5TPXLIKE"/>
</dbReference>
<dbReference type="SMART" id="SM00198">
    <property type="entry name" value="SCP"/>
    <property type="match status" value="1"/>
</dbReference>
<proteinExistence type="predicted"/>
<feature type="signal peptide" evidence="2">
    <location>
        <begin position="1"/>
        <end position="21"/>
    </location>
</feature>
<reference evidence="4" key="2">
    <citation type="submission" date="2022-03" db="EMBL/GenBank/DDBJ databases">
        <title>Draft title - Genomic analysis of global carrot germplasm unveils the trajectory of domestication and the origin of high carotenoid orange carrot.</title>
        <authorList>
            <person name="Iorizzo M."/>
            <person name="Ellison S."/>
            <person name="Senalik D."/>
            <person name="Macko-Podgorni A."/>
            <person name="Grzebelus D."/>
            <person name="Bostan H."/>
            <person name="Rolling W."/>
            <person name="Curaba J."/>
            <person name="Simon P."/>
        </authorList>
    </citation>
    <scope>NUCLEOTIDE SEQUENCE</scope>
    <source>
        <tissue evidence="4">Leaf</tissue>
    </source>
</reference>
<gene>
    <name evidence="4" type="ORF">DCAR_0520343</name>
</gene>
<feature type="domain" description="SCP" evidence="3">
    <location>
        <begin position="38"/>
        <end position="162"/>
    </location>
</feature>
<dbReference type="Proteomes" id="UP000077755">
    <property type="component" value="Chromosome 5"/>
</dbReference>